<protein>
    <submittedName>
        <fullName evidence="3">Terminase</fullName>
    </submittedName>
</protein>
<dbReference type="InterPro" id="IPR027417">
    <property type="entry name" value="P-loop_NTPase"/>
</dbReference>
<dbReference type="Gene3D" id="3.40.50.300">
    <property type="entry name" value="P-loop containing nucleotide triphosphate hydrolases"/>
    <property type="match status" value="1"/>
</dbReference>
<dbReference type="PANTHER" id="PTHR41287:SF1">
    <property type="entry name" value="PROTEIN YMFN"/>
    <property type="match status" value="1"/>
</dbReference>
<organism evidence="3 4">
    <name type="scientific">Limosilactobacillus reuteri</name>
    <name type="common">Lactobacillus reuteri</name>
    <dbReference type="NCBI Taxonomy" id="1598"/>
    <lineage>
        <taxon>Bacteria</taxon>
        <taxon>Bacillati</taxon>
        <taxon>Bacillota</taxon>
        <taxon>Bacilli</taxon>
        <taxon>Lactobacillales</taxon>
        <taxon>Lactobacillaceae</taxon>
        <taxon>Limosilactobacillus</taxon>
    </lineage>
</organism>
<proteinExistence type="predicted"/>
<dbReference type="InterPro" id="IPR005021">
    <property type="entry name" value="Terminase_largesu-like"/>
</dbReference>
<reference evidence="3 4" key="1">
    <citation type="journal article" date="2018" name="Front. Microbiol.">
        <title>Comparative Genomics of the Herbivore Gut Symbiont Lactobacillus reuteri Reveals Genetic Diversity and Lifestyle Adaptation.</title>
        <authorList>
            <person name="Zhao J."/>
        </authorList>
    </citation>
    <scope>NUCLEOTIDE SEQUENCE [LARGE SCALE GENOMIC DNA]</scope>
    <source>
        <strain evidence="3 4">LR12</strain>
    </source>
</reference>
<dbReference type="RefSeq" id="WP_134907375.1">
    <property type="nucleotide sequence ID" value="NZ_JAJAOX010000338.1"/>
</dbReference>
<evidence type="ECO:0000259" key="2">
    <source>
        <dbReference type="Pfam" id="PF20441"/>
    </source>
</evidence>
<evidence type="ECO:0000313" key="3">
    <source>
        <dbReference type="EMBL" id="PWT47054.1"/>
    </source>
</evidence>
<gene>
    <name evidence="3" type="ORF">DKZ23_05105</name>
</gene>
<dbReference type="Proteomes" id="UP000245866">
    <property type="component" value="Unassembled WGS sequence"/>
</dbReference>
<sequence>MIRYVDDVLSGKITAGRKIQQACQRFKNDLERSKSNDFPYYYDEKMAHKACQFVQMLPLTNGGKFKLAEYQEWIVSELYGWRVKETGERRYTQGMVSMARKSGKTYLAASLAAIGLMMEQKPAKNRQVLFVSNALKQAKLGYDMLSSSLRQVQKSSRLIRHRIKVQKERITDLPTDSFATALASDTNTLDGYAGTTIILDEYAAAKDRKVYDVLKSGQAQEPNSLLLIISTSGLDLNVPMYAEYQMLSDVLAGKKQADRYFIAIWELDNRNEVTKPKNWIKANPIFEIPTIEKRMAPKIKDDVNLGIAQDDLIPVLTKNFNMWLQAADNSYISVDDWDKAEIEKPDIRGRDVYIGFDMSKTNDLTAISWIIPIDGRFYVDSHSFVGTKYGLDQKIKRDGFNYRTGEKRKECSITTLDSGVIDIDDVFSYLRDLITTNQWNVKAICYDPWNFNNIIAKCEREFPNIPLIEIRQGTLTLNVPTREFRDNLFQKKIIHSDNRLLRYSMINARIKEDNNGWQLQKRSRNSNSRIDPAAALMNAYVIARKYFADHEQVTNANDYYTSDQFTF</sequence>
<dbReference type="InterPro" id="IPR046461">
    <property type="entry name" value="TerL_ATPase"/>
</dbReference>
<dbReference type="GO" id="GO:0004519">
    <property type="term" value="F:endonuclease activity"/>
    <property type="evidence" value="ECO:0007669"/>
    <property type="project" value="InterPro"/>
</dbReference>
<accession>A0A317GHZ4</accession>
<name>A0A317GHZ4_LIMRT</name>
<dbReference type="Pfam" id="PF20441">
    <property type="entry name" value="TerL_nuclease"/>
    <property type="match status" value="1"/>
</dbReference>
<feature type="domain" description="Terminase large subunit-like endonuclease" evidence="2">
    <location>
        <begin position="255"/>
        <end position="544"/>
    </location>
</feature>
<dbReference type="EMBL" id="QGHS01000050">
    <property type="protein sequence ID" value="PWT47054.1"/>
    <property type="molecule type" value="Genomic_DNA"/>
</dbReference>
<dbReference type="AlphaFoldDB" id="A0A317GHZ4"/>
<evidence type="ECO:0000313" key="4">
    <source>
        <dbReference type="Proteomes" id="UP000245866"/>
    </source>
</evidence>
<comment type="caution">
    <text evidence="3">The sequence shown here is derived from an EMBL/GenBank/DDBJ whole genome shotgun (WGS) entry which is preliminary data.</text>
</comment>
<feature type="domain" description="Terminase large subunit-like ATPase" evidence="1">
    <location>
        <begin position="69"/>
        <end position="246"/>
    </location>
</feature>
<evidence type="ECO:0000259" key="1">
    <source>
        <dbReference type="Pfam" id="PF03354"/>
    </source>
</evidence>
<dbReference type="PANTHER" id="PTHR41287">
    <property type="match status" value="1"/>
</dbReference>
<dbReference type="Pfam" id="PF03354">
    <property type="entry name" value="TerL_ATPase"/>
    <property type="match status" value="1"/>
</dbReference>
<dbReference type="InterPro" id="IPR046462">
    <property type="entry name" value="TerL_nuclease"/>
</dbReference>